<evidence type="ECO:0000256" key="5">
    <source>
        <dbReference type="ARBA" id="ARBA00022692"/>
    </source>
</evidence>
<feature type="domain" description="POTRA" evidence="11">
    <location>
        <begin position="60"/>
        <end position="129"/>
    </location>
</feature>
<dbReference type="Proteomes" id="UP000018418">
    <property type="component" value="Unassembled WGS sequence"/>
</dbReference>
<evidence type="ECO:0000256" key="4">
    <source>
        <dbReference type="ARBA" id="ARBA00022618"/>
    </source>
</evidence>
<dbReference type="GO" id="GO:0032153">
    <property type="term" value="C:cell division site"/>
    <property type="evidence" value="ECO:0007669"/>
    <property type="project" value="UniProtKB-UniRule"/>
</dbReference>
<dbReference type="EMBL" id="AYEU01000007">
    <property type="protein sequence ID" value="ESK50483.1"/>
    <property type="molecule type" value="Genomic_DNA"/>
</dbReference>
<comment type="subcellular location">
    <subcellularLocation>
        <location evidence="9">Cell inner membrane</location>
        <topology evidence="9">Single-pass type II membrane protein</topology>
    </subcellularLocation>
    <subcellularLocation>
        <location evidence="1">Membrane</location>
    </subcellularLocation>
    <text evidence="9">Localizes to the division septum.</text>
</comment>
<gene>
    <name evidence="9" type="primary">ftsQ</name>
    <name evidence="12" type="ORF">P255_02465</name>
</gene>
<evidence type="ECO:0000256" key="7">
    <source>
        <dbReference type="ARBA" id="ARBA00023136"/>
    </source>
</evidence>
<organism evidence="12 13">
    <name type="scientific">Acinetobacter brisouii CIP 110357</name>
    <dbReference type="NCBI Taxonomy" id="1341683"/>
    <lineage>
        <taxon>Bacteria</taxon>
        <taxon>Pseudomonadati</taxon>
        <taxon>Pseudomonadota</taxon>
        <taxon>Gammaproteobacteria</taxon>
        <taxon>Moraxellales</taxon>
        <taxon>Moraxellaceae</taxon>
        <taxon>Acinetobacter</taxon>
    </lineage>
</organism>
<dbReference type="GO" id="GO:0090529">
    <property type="term" value="P:cell septum assembly"/>
    <property type="evidence" value="ECO:0007669"/>
    <property type="project" value="InterPro"/>
</dbReference>
<evidence type="ECO:0000256" key="10">
    <source>
        <dbReference type="SAM" id="MobiDB-lite"/>
    </source>
</evidence>
<protein>
    <recommendedName>
        <fullName evidence="9">Cell division protein FtsQ</fullName>
    </recommendedName>
</protein>
<dbReference type="AlphaFoldDB" id="V2U819"/>
<keyword evidence="7 9" id="KW-0472">Membrane</keyword>
<proteinExistence type="inferred from homology"/>
<evidence type="ECO:0000256" key="1">
    <source>
        <dbReference type="ARBA" id="ARBA00004370"/>
    </source>
</evidence>
<dbReference type="STRING" id="396323.VH98_04745"/>
<dbReference type="Gene3D" id="3.10.20.310">
    <property type="entry name" value="membrane protein fhac"/>
    <property type="match status" value="1"/>
</dbReference>
<dbReference type="InterPro" id="IPR013685">
    <property type="entry name" value="POTRA_FtsQ_type"/>
</dbReference>
<dbReference type="HOGENOM" id="CLU_064041_1_1_6"/>
<comment type="subunit">
    <text evidence="9">Part of a complex composed of FtsB, FtsL and FtsQ.</text>
</comment>
<reference evidence="12 13" key="1">
    <citation type="submission" date="2013-10" db="EMBL/GenBank/DDBJ databases">
        <title>The Genome Sequence of Acinetobacter brisouii CIP 110357.</title>
        <authorList>
            <consortium name="The Broad Institute Genomics Platform"/>
            <consortium name="The Broad Institute Genome Sequencing Center for Infectious Disease"/>
            <person name="Cerqueira G."/>
            <person name="Feldgarden M."/>
            <person name="Courvalin P."/>
            <person name="Grillot-Courvalin C."/>
            <person name="Clermont D."/>
            <person name="Rocha E."/>
            <person name="Yoon E.-J."/>
            <person name="Nemec A."/>
            <person name="Young S.K."/>
            <person name="Zeng Q."/>
            <person name="Gargeya S."/>
            <person name="Fitzgerald M."/>
            <person name="Abouelleil A."/>
            <person name="Alvarado L."/>
            <person name="Berlin A.M."/>
            <person name="Chapman S.B."/>
            <person name="Gainer-Dewar J."/>
            <person name="Goldberg J."/>
            <person name="Gnerre S."/>
            <person name="Griggs A."/>
            <person name="Gujja S."/>
            <person name="Hansen M."/>
            <person name="Howarth C."/>
            <person name="Imamovic A."/>
            <person name="Ireland A."/>
            <person name="Larimer J."/>
            <person name="McCowan C."/>
            <person name="Murphy C."/>
            <person name="Pearson M."/>
            <person name="Poon T.W."/>
            <person name="Priest M."/>
            <person name="Roberts A."/>
            <person name="Saif S."/>
            <person name="Shea T."/>
            <person name="Sykes S."/>
            <person name="Wortman J."/>
            <person name="Nusbaum C."/>
            <person name="Birren B."/>
        </authorList>
    </citation>
    <scope>NUCLEOTIDE SEQUENCE [LARGE SCALE GENOMIC DNA]</scope>
    <source>
        <strain evidence="12 13">CIP 110357</strain>
    </source>
</reference>
<evidence type="ECO:0000313" key="12">
    <source>
        <dbReference type="EMBL" id="ESK50483.1"/>
    </source>
</evidence>
<keyword evidence="4 9" id="KW-0132">Cell division</keyword>
<accession>V2U819</accession>
<dbReference type="OrthoDB" id="9790370at2"/>
<dbReference type="InterPro" id="IPR026579">
    <property type="entry name" value="FtsQ"/>
</dbReference>
<dbReference type="PATRIC" id="fig|1341683.3.peg.2441"/>
<dbReference type="GO" id="GO:0043093">
    <property type="term" value="P:FtsZ-dependent cytokinesis"/>
    <property type="evidence" value="ECO:0007669"/>
    <property type="project" value="UniProtKB-UniRule"/>
</dbReference>
<keyword evidence="13" id="KW-1185">Reference proteome</keyword>
<keyword evidence="6 9" id="KW-1133">Transmembrane helix</keyword>
<sequence>MAQLPASMRRKSRAAVTSIHEKPPTRAEKMANWGGWILLIIATTVFIAGAYGLYKIITDARVADLQVVGNDSALEAQQVGTYVKPIIRDNYFTSDLEKIRDRTLEISWVDRVVISRAWPNAIRVRVFPRHPIARWGTGRLLSDNGDVYSEAAPQPHNDLPLLHGPISQSQLMMRRYNEINQLFQPFNLHLKELYLTERMTWFMQFDSGLRIIVDQDQTMSKLQRLSVLAGTDLKPIWSQIATVDLRYRNGLAIQWRGEAPVSHGQFVASNNVASTPASEPNTAQAH</sequence>
<dbReference type="Pfam" id="PF08478">
    <property type="entry name" value="POTRA_1"/>
    <property type="match status" value="1"/>
</dbReference>
<dbReference type="InterPro" id="IPR005548">
    <property type="entry name" value="Cell_div_FtsQ/DivIB_C"/>
</dbReference>
<keyword evidence="2 9" id="KW-1003">Cell membrane</keyword>
<dbReference type="RefSeq" id="WP_004902681.1">
    <property type="nucleotide sequence ID" value="NZ_BBTI01000005.1"/>
</dbReference>
<dbReference type="InterPro" id="IPR045335">
    <property type="entry name" value="FtsQ_C_sf"/>
</dbReference>
<dbReference type="PROSITE" id="PS51779">
    <property type="entry name" value="POTRA"/>
    <property type="match status" value="1"/>
</dbReference>
<evidence type="ECO:0000259" key="11">
    <source>
        <dbReference type="PROSITE" id="PS51779"/>
    </source>
</evidence>
<dbReference type="Pfam" id="PF03799">
    <property type="entry name" value="FtsQ_DivIB_C"/>
    <property type="match status" value="1"/>
</dbReference>
<feature type="transmembrane region" description="Helical" evidence="9">
    <location>
        <begin position="33"/>
        <end position="54"/>
    </location>
</feature>
<dbReference type="HAMAP" id="MF_00911">
    <property type="entry name" value="FtsQ_subfam"/>
    <property type="match status" value="1"/>
</dbReference>
<dbReference type="PANTHER" id="PTHR35851:SF1">
    <property type="entry name" value="CELL DIVISION PROTEIN FTSQ"/>
    <property type="match status" value="1"/>
</dbReference>
<dbReference type="GO" id="GO:0005886">
    <property type="term" value="C:plasma membrane"/>
    <property type="evidence" value="ECO:0007669"/>
    <property type="project" value="UniProtKB-SubCell"/>
</dbReference>
<keyword evidence="3 9" id="KW-0997">Cell inner membrane</keyword>
<dbReference type="Gene3D" id="3.40.50.11690">
    <property type="entry name" value="Cell division protein FtsQ/DivIB"/>
    <property type="match status" value="1"/>
</dbReference>
<comment type="caution">
    <text evidence="12">The sequence shown here is derived from an EMBL/GenBank/DDBJ whole genome shotgun (WGS) entry which is preliminary data.</text>
</comment>
<keyword evidence="5 9" id="KW-0812">Transmembrane</keyword>
<dbReference type="PANTHER" id="PTHR35851">
    <property type="entry name" value="CELL DIVISION PROTEIN FTSQ"/>
    <property type="match status" value="1"/>
</dbReference>
<comment type="similarity">
    <text evidence="9">Belongs to the FtsQ/DivIB family. FtsQ subfamily.</text>
</comment>
<evidence type="ECO:0000313" key="13">
    <source>
        <dbReference type="Proteomes" id="UP000018418"/>
    </source>
</evidence>
<dbReference type="InterPro" id="IPR034746">
    <property type="entry name" value="POTRA"/>
</dbReference>
<evidence type="ECO:0000256" key="3">
    <source>
        <dbReference type="ARBA" id="ARBA00022519"/>
    </source>
</evidence>
<evidence type="ECO:0000256" key="6">
    <source>
        <dbReference type="ARBA" id="ARBA00022989"/>
    </source>
</evidence>
<feature type="region of interest" description="Disordered" evidence="10">
    <location>
        <begin position="1"/>
        <end position="22"/>
    </location>
</feature>
<evidence type="ECO:0000256" key="2">
    <source>
        <dbReference type="ARBA" id="ARBA00022475"/>
    </source>
</evidence>
<name>V2U819_9GAMM</name>
<comment type="function">
    <text evidence="9">Essential cell division protein. May link together the upstream cell division proteins, which are predominantly cytoplasmic, with the downstream cell division proteins, which are predominantly periplasmic. May control correct divisome assembly.</text>
</comment>
<evidence type="ECO:0000256" key="9">
    <source>
        <dbReference type="HAMAP-Rule" id="MF_00911"/>
    </source>
</evidence>
<evidence type="ECO:0000256" key="8">
    <source>
        <dbReference type="ARBA" id="ARBA00023306"/>
    </source>
</evidence>
<keyword evidence="8 9" id="KW-0131">Cell cycle</keyword>